<gene>
    <name evidence="1" type="ORF">BACCOPRO_00026</name>
</gene>
<dbReference type="EMBL" id="ACBW01000004">
    <property type="protein sequence ID" value="EEF74567.1"/>
    <property type="molecule type" value="Genomic_DNA"/>
</dbReference>
<proteinExistence type="predicted"/>
<keyword evidence="2" id="KW-1185">Reference proteome</keyword>
<dbReference type="STRING" id="547042.BACCOPRO_00026"/>
<evidence type="ECO:0000313" key="1">
    <source>
        <dbReference type="EMBL" id="EEF74567.1"/>
    </source>
</evidence>
<organism evidence="1 2">
    <name type="scientific">Phocaeicola coprophilus DSM 18228 = JCM 13818</name>
    <dbReference type="NCBI Taxonomy" id="547042"/>
    <lineage>
        <taxon>Bacteria</taxon>
        <taxon>Pseudomonadati</taxon>
        <taxon>Bacteroidota</taxon>
        <taxon>Bacteroidia</taxon>
        <taxon>Bacteroidales</taxon>
        <taxon>Bacteroidaceae</taxon>
        <taxon>Phocaeicola</taxon>
    </lineage>
</organism>
<reference evidence="1 2" key="1">
    <citation type="submission" date="2008-12" db="EMBL/GenBank/DDBJ databases">
        <authorList>
            <person name="Fulton L."/>
            <person name="Clifton S."/>
            <person name="Fulton B."/>
            <person name="Xu J."/>
            <person name="Minx P."/>
            <person name="Pepin K.H."/>
            <person name="Johnson M."/>
            <person name="Bhonagiri V."/>
            <person name="Nash W.E."/>
            <person name="Mardis E.R."/>
            <person name="Wilson R.K."/>
        </authorList>
    </citation>
    <scope>NUCLEOTIDE SEQUENCE [LARGE SCALE GENOMIC DNA]</scope>
    <source>
        <strain evidence="1 2">DSM 18228</strain>
    </source>
</reference>
<dbReference type="HOGENOM" id="CLU_2128434_0_0_10"/>
<dbReference type="AlphaFoldDB" id="S0F510"/>
<protein>
    <submittedName>
        <fullName evidence="1">Uncharacterized protein</fullName>
    </submittedName>
</protein>
<name>S0F510_9BACT</name>
<sequence length="113" mass="12491">MDPDKRQWSLGMVDVVVDGASVNPEEKAGFLHAVLAVRSYCYRCVLQIGHNQLFYAVKLRRKAQHGNSSSGRQSGILGDFVGFCDTLCKRSDKHSSIVHPSFIQEKAVSEALP</sequence>
<comment type="caution">
    <text evidence="1">The sequence shown here is derived from an EMBL/GenBank/DDBJ whole genome shotgun (WGS) entry which is preliminary data.</text>
</comment>
<dbReference type="Proteomes" id="UP000014073">
    <property type="component" value="Unassembled WGS sequence"/>
</dbReference>
<evidence type="ECO:0000313" key="2">
    <source>
        <dbReference type="Proteomes" id="UP000014073"/>
    </source>
</evidence>
<accession>S0F510</accession>